<proteinExistence type="predicted"/>
<dbReference type="GO" id="GO:0005886">
    <property type="term" value="C:plasma membrane"/>
    <property type="evidence" value="ECO:0007669"/>
    <property type="project" value="UniProtKB-SubCell"/>
</dbReference>
<evidence type="ECO:0000313" key="6">
    <source>
        <dbReference type="EMBL" id="CAB4941551.1"/>
    </source>
</evidence>
<dbReference type="EMBL" id="CAESGF010000016">
    <property type="protein sequence ID" value="CAB4364692.1"/>
    <property type="molecule type" value="Genomic_DNA"/>
</dbReference>
<feature type="transmembrane region" description="Helical" evidence="1">
    <location>
        <begin position="164"/>
        <end position="188"/>
    </location>
</feature>
<dbReference type="EMBL" id="CAFAAV010000004">
    <property type="protein sequence ID" value="CAB4800611.1"/>
    <property type="molecule type" value="Genomic_DNA"/>
</dbReference>
<feature type="transmembrane region" description="Helical" evidence="1">
    <location>
        <begin position="200"/>
        <end position="229"/>
    </location>
</feature>
<accession>A0A6J6SJL7</accession>
<evidence type="ECO:0000313" key="3">
    <source>
        <dbReference type="EMBL" id="CAB4734898.1"/>
    </source>
</evidence>
<evidence type="ECO:0000313" key="4">
    <source>
        <dbReference type="EMBL" id="CAB4800611.1"/>
    </source>
</evidence>
<dbReference type="PANTHER" id="PTHR37305">
    <property type="entry name" value="INTEGRAL MEMBRANE PROTEIN-RELATED"/>
    <property type="match status" value="1"/>
</dbReference>
<evidence type="ECO:0000256" key="1">
    <source>
        <dbReference type="SAM" id="Phobius"/>
    </source>
</evidence>
<dbReference type="EMBL" id="CAFBMT010000013">
    <property type="protein sequence ID" value="CAB4941551.1"/>
    <property type="molecule type" value="Genomic_DNA"/>
</dbReference>
<evidence type="ECO:0000313" key="7">
    <source>
        <dbReference type="EMBL" id="CAB4984497.1"/>
    </source>
</evidence>
<dbReference type="GO" id="GO:0140359">
    <property type="term" value="F:ABC-type transporter activity"/>
    <property type="evidence" value="ECO:0007669"/>
    <property type="project" value="InterPro"/>
</dbReference>
<feature type="transmembrane region" description="Helical" evidence="1">
    <location>
        <begin position="249"/>
        <end position="272"/>
    </location>
</feature>
<organism evidence="3">
    <name type="scientific">freshwater metagenome</name>
    <dbReference type="NCBI Taxonomy" id="449393"/>
    <lineage>
        <taxon>unclassified sequences</taxon>
        <taxon>metagenomes</taxon>
        <taxon>ecological metagenomes</taxon>
    </lineage>
</organism>
<name>A0A6J6SJL7_9ZZZZ</name>
<keyword evidence="1" id="KW-0812">Transmembrane</keyword>
<evidence type="ECO:0000313" key="2">
    <source>
        <dbReference type="EMBL" id="CAB4364692.1"/>
    </source>
</evidence>
<feature type="transmembrane region" description="Helical" evidence="1">
    <location>
        <begin position="116"/>
        <end position="144"/>
    </location>
</feature>
<gene>
    <name evidence="3" type="ORF">UFOPK2656_02451</name>
    <name evidence="4" type="ORF">UFOPK3099_00095</name>
    <name evidence="5" type="ORF">UFOPK3267_00472</name>
    <name evidence="6" type="ORF">UFOPK3651_02202</name>
    <name evidence="7" type="ORF">UFOPK3931_01033</name>
    <name evidence="2" type="ORF">UFOPK4189_02450</name>
</gene>
<feature type="transmembrane region" description="Helical" evidence="1">
    <location>
        <begin position="61"/>
        <end position="85"/>
    </location>
</feature>
<evidence type="ECO:0000313" key="5">
    <source>
        <dbReference type="EMBL" id="CAB4847390.1"/>
    </source>
</evidence>
<dbReference type="EMBL" id="CAFBIY010000016">
    <property type="protein sequence ID" value="CAB4847390.1"/>
    <property type="molecule type" value="Genomic_DNA"/>
</dbReference>
<dbReference type="PANTHER" id="PTHR37305:SF1">
    <property type="entry name" value="MEMBRANE PROTEIN"/>
    <property type="match status" value="1"/>
</dbReference>
<reference evidence="3" key="1">
    <citation type="submission" date="2020-05" db="EMBL/GenBank/DDBJ databases">
        <authorList>
            <person name="Chiriac C."/>
            <person name="Salcher M."/>
            <person name="Ghai R."/>
            <person name="Kavagutti S V."/>
        </authorList>
    </citation>
    <scope>NUCLEOTIDE SEQUENCE</scope>
</reference>
<feature type="transmembrane region" description="Helical" evidence="1">
    <location>
        <begin position="20"/>
        <end position="38"/>
    </location>
</feature>
<keyword evidence="1" id="KW-1133">Transmembrane helix</keyword>
<dbReference type="EMBL" id="CAFBOL010000020">
    <property type="protein sequence ID" value="CAB4984497.1"/>
    <property type="molecule type" value="Genomic_DNA"/>
</dbReference>
<sequence length="279" mass="29586">MIALIRTEFTKAFTRTRTLVIALILVALPVLISVAINARKDRPERGDHGDGLFRLATQSGLLVPAAVLSVTGGFLLVIIAGTLAADPISSDANWGNLRYLLMRPVGRGRLLISKAFVAGVLIWMATLLIAVAALVAGIVLFGWHDVAIPGTSLTSLGSSVHLDAGALLLRLVIGTAYVAFGFSALLALGTLFSTLTDTAAGAIGATVGVYIISAILAGITQLGVVRYAFPTYYSDAWTKMFTDNTYSQDMLAGIIVQVAYLVVFGTISVLWFQRKDIRS</sequence>
<dbReference type="AlphaFoldDB" id="A0A6J6SJL7"/>
<protein>
    <submittedName>
        <fullName evidence="3">Unannotated protein</fullName>
    </submittedName>
</protein>
<dbReference type="EMBL" id="CAEZYF010000018">
    <property type="protein sequence ID" value="CAB4734898.1"/>
    <property type="molecule type" value="Genomic_DNA"/>
</dbReference>
<dbReference type="Pfam" id="PF12679">
    <property type="entry name" value="ABC2_membrane_2"/>
    <property type="match status" value="1"/>
</dbReference>
<keyword evidence="1" id="KW-0472">Membrane</keyword>